<feature type="transmembrane region" description="Helical" evidence="1">
    <location>
        <begin position="7"/>
        <end position="29"/>
    </location>
</feature>
<accession>A0A0F9J1H8</accession>
<comment type="caution">
    <text evidence="2">The sequence shown here is derived from an EMBL/GenBank/DDBJ whole genome shotgun (WGS) entry which is preliminary data.</text>
</comment>
<organism evidence="2">
    <name type="scientific">marine sediment metagenome</name>
    <dbReference type="NCBI Taxonomy" id="412755"/>
    <lineage>
        <taxon>unclassified sequences</taxon>
        <taxon>metagenomes</taxon>
        <taxon>ecological metagenomes</taxon>
    </lineage>
</organism>
<evidence type="ECO:0000256" key="1">
    <source>
        <dbReference type="SAM" id="Phobius"/>
    </source>
</evidence>
<dbReference type="AlphaFoldDB" id="A0A0F9J1H8"/>
<keyword evidence="1" id="KW-0472">Membrane</keyword>
<name>A0A0F9J1H8_9ZZZZ</name>
<proteinExistence type="predicted"/>
<keyword evidence="1" id="KW-0812">Transmembrane</keyword>
<reference evidence="2" key="1">
    <citation type="journal article" date="2015" name="Nature">
        <title>Complex archaea that bridge the gap between prokaryotes and eukaryotes.</title>
        <authorList>
            <person name="Spang A."/>
            <person name="Saw J.H."/>
            <person name="Jorgensen S.L."/>
            <person name="Zaremba-Niedzwiedzka K."/>
            <person name="Martijn J."/>
            <person name="Lind A.E."/>
            <person name="van Eijk R."/>
            <person name="Schleper C."/>
            <person name="Guy L."/>
            <person name="Ettema T.J."/>
        </authorList>
    </citation>
    <scope>NUCLEOTIDE SEQUENCE</scope>
</reference>
<keyword evidence="1" id="KW-1133">Transmembrane helix</keyword>
<protein>
    <submittedName>
        <fullName evidence="2">Uncharacterized protein</fullName>
    </submittedName>
</protein>
<gene>
    <name evidence="2" type="ORF">LCGC14_1510900</name>
</gene>
<evidence type="ECO:0000313" key="2">
    <source>
        <dbReference type="EMBL" id="KKM63504.1"/>
    </source>
</evidence>
<dbReference type="EMBL" id="LAZR01011087">
    <property type="protein sequence ID" value="KKM63504.1"/>
    <property type="molecule type" value="Genomic_DNA"/>
</dbReference>
<sequence>MNYLIDNYWWIVPVTVAIVISVMIIYDLIKQQYYE</sequence>